<dbReference type="Proteomes" id="UP000007463">
    <property type="component" value="Chromosome"/>
</dbReference>
<dbReference type="EMBL" id="CP002542">
    <property type="protein sequence ID" value="AEA42272.1"/>
    <property type="molecule type" value="Genomic_DNA"/>
</dbReference>
<evidence type="ECO:0000313" key="2">
    <source>
        <dbReference type="Proteomes" id="UP000007463"/>
    </source>
</evidence>
<protein>
    <submittedName>
        <fullName evidence="1">Uncharacterized protein</fullName>
    </submittedName>
</protein>
<reference evidence="2" key="2">
    <citation type="submission" date="2011-02" db="EMBL/GenBank/DDBJ databases">
        <title>The complete genome of Fluviicola taffensis DSM 16823.</title>
        <authorList>
            <consortium name="US DOE Joint Genome Institute (JGI-PGF)"/>
            <person name="Lucas S."/>
            <person name="Copeland A."/>
            <person name="Lapidus A."/>
            <person name="Bruce D."/>
            <person name="Goodwin L."/>
            <person name="Pitluck S."/>
            <person name="Kyrpides N."/>
            <person name="Mavromatis K."/>
            <person name="Ivanova N."/>
            <person name="Mikhailova N."/>
            <person name="Pagani I."/>
            <person name="Chertkov O."/>
            <person name="Detter J.C."/>
            <person name="Han C."/>
            <person name="Tapia R."/>
            <person name="Land M."/>
            <person name="Hauser L."/>
            <person name="Markowitz V."/>
            <person name="Cheng J.-F."/>
            <person name="Hugenholtz P."/>
            <person name="Woyke T."/>
            <person name="Wu D."/>
            <person name="Tindall B."/>
            <person name="Pomrenke H.G."/>
            <person name="Brambilla E."/>
            <person name="Klenk H.-P."/>
            <person name="Eisen J.A."/>
        </authorList>
    </citation>
    <scope>NUCLEOTIDE SEQUENCE [LARGE SCALE GENOMIC DNA]</scope>
    <source>
        <strain evidence="2">DSM 16823 / RW262 / RW262</strain>
    </source>
</reference>
<organism evidence="1 2">
    <name type="scientific">Fluviicola taffensis (strain DSM 16823 / NCIMB 13979 / RW262)</name>
    <dbReference type="NCBI Taxonomy" id="755732"/>
    <lineage>
        <taxon>Bacteria</taxon>
        <taxon>Pseudomonadati</taxon>
        <taxon>Bacteroidota</taxon>
        <taxon>Flavobacteriia</taxon>
        <taxon>Flavobacteriales</taxon>
        <taxon>Crocinitomicaceae</taxon>
        <taxon>Fluviicola</taxon>
    </lineage>
</organism>
<dbReference type="KEGG" id="fte:Fluta_0263"/>
<sequence length="367" mass="43284">MNFKIFAMIFALYYLNTTIAQVDSLSPKISNSQLVDFEISKNSDLKEGILNLHSFISKQDTSLTICKDGIEYRDFILSEFFPEYYPLYYLEYHLLNILQINDTKFEVEILNKLDYEKLGNDYCFQFEANFIYNAILSKVNNKWVVDLSLRHANYQKQKTSFGNIYHLNNLNKGFYKDYKMFLKKTSKQFHLSKPNEKLNYIIGNFEIFGFPYSMSATNRYFKKFHLIVSKHNISIDKHEFSHYFFQDYSFGLFLNEGLAVYNGGSMGMTFTNFLKFVKETYIATFSDEEQKVLIEKLLMNQIEGGSFLPIYYACSGLILQEYFKKNGTEHFIELPENDWKIKPADFLSKYLEVPADKQVSYLIELLK</sequence>
<evidence type="ECO:0000313" key="1">
    <source>
        <dbReference type="EMBL" id="AEA42272.1"/>
    </source>
</evidence>
<name>F2ICP5_FLUTR</name>
<dbReference type="AlphaFoldDB" id="F2ICP5"/>
<keyword evidence="2" id="KW-1185">Reference proteome</keyword>
<dbReference type="HOGENOM" id="CLU_753874_0_0_10"/>
<accession>F2ICP5</accession>
<dbReference type="STRING" id="755732.Fluta_0263"/>
<reference evidence="1 2" key="1">
    <citation type="journal article" date="2011" name="Stand. Genomic Sci.">
        <title>Complete genome sequence of the gliding freshwater bacterium Fluviicola taffensis type strain (RW262).</title>
        <authorList>
            <person name="Woyke T."/>
            <person name="Chertkov O."/>
            <person name="Lapidus A."/>
            <person name="Nolan M."/>
            <person name="Lucas S."/>
            <person name="Del Rio T.G."/>
            <person name="Tice H."/>
            <person name="Cheng J.F."/>
            <person name="Tapia R."/>
            <person name="Han C."/>
            <person name="Goodwin L."/>
            <person name="Pitluck S."/>
            <person name="Liolios K."/>
            <person name="Pagani I."/>
            <person name="Ivanova N."/>
            <person name="Huntemann M."/>
            <person name="Mavromatis K."/>
            <person name="Mikhailova N."/>
            <person name="Pati A."/>
            <person name="Chen A."/>
            <person name="Palaniappan K."/>
            <person name="Land M."/>
            <person name="Hauser L."/>
            <person name="Brambilla E.M."/>
            <person name="Rohde M."/>
            <person name="Mwirichia R."/>
            <person name="Sikorski J."/>
            <person name="Tindall B.J."/>
            <person name="Goker M."/>
            <person name="Bristow J."/>
            <person name="Eisen J.A."/>
            <person name="Markowitz V."/>
            <person name="Hugenholtz P."/>
            <person name="Klenk H.P."/>
            <person name="Kyrpides N.C."/>
        </authorList>
    </citation>
    <scope>NUCLEOTIDE SEQUENCE [LARGE SCALE GENOMIC DNA]</scope>
    <source>
        <strain evidence="2">DSM 16823 / RW262 / RW262</strain>
    </source>
</reference>
<dbReference type="eggNOG" id="COG0308">
    <property type="taxonomic scope" value="Bacteria"/>
</dbReference>
<proteinExistence type="predicted"/>
<gene>
    <name evidence="1" type="ordered locus">Fluta_0263</name>
</gene>